<reference evidence="2" key="1">
    <citation type="submission" date="2016-10" db="EMBL/GenBank/DDBJ databases">
        <authorList>
            <person name="Varghese N."/>
            <person name="Submissions S."/>
        </authorList>
    </citation>
    <scope>NUCLEOTIDE SEQUENCE [LARGE SCALE GENOMIC DNA]</scope>
    <source>
        <strain evidence="2">DSM 18733</strain>
    </source>
</reference>
<evidence type="ECO:0000313" key="2">
    <source>
        <dbReference type="Proteomes" id="UP000199421"/>
    </source>
</evidence>
<dbReference type="EMBL" id="FOAF01000005">
    <property type="protein sequence ID" value="SEL92590.1"/>
    <property type="molecule type" value="Genomic_DNA"/>
</dbReference>
<evidence type="ECO:0000313" key="1">
    <source>
        <dbReference type="EMBL" id="SEL92590.1"/>
    </source>
</evidence>
<proteinExistence type="predicted"/>
<protein>
    <submittedName>
        <fullName evidence="1">Uncharacterized protein</fullName>
    </submittedName>
</protein>
<keyword evidence="2" id="KW-1185">Reference proteome</keyword>
<name>A0A1H7U6B6_OLID1</name>
<dbReference type="AlphaFoldDB" id="A0A1H7U6B6"/>
<accession>A0A1H7U6B6</accession>
<gene>
    <name evidence="1" type="ORF">SAMN05661044_03758</name>
</gene>
<sequence>MAMESLNIEITENQYLIRLKKSDFDLNYLYGLLRSLGADTPISKTDFFKQEDDDMIKSWKNSVELGERFDHLLDK</sequence>
<organism evidence="1 2">
    <name type="scientific">Olivibacter domesticus</name>
    <name type="common">Pseudosphingobacterium domesticum</name>
    <dbReference type="NCBI Taxonomy" id="407022"/>
    <lineage>
        <taxon>Bacteria</taxon>
        <taxon>Pseudomonadati</taxon>
        <taxon>Bacteroidota</taxon>
        <taxon>Sphingobacteriia</taxon>
        <taxon>Sphingobacteriales</taxon>
        <taxon>Sphingobacteriaceae</taxon>
        <taxon>Olivibacter</taxon>
    </lineage>
</organism>
<dbReference type="Proteomes" id="UP000199421">
    <property type="component" value="Unassembled WGS sequence"/>
</dbReference>